<evidence type="ECO:0000256" key="7">
    <source>
        <dbReference type="ARBA" id="ARBA00022985"/>
    </source>
</evidence>
<evidence type="ECO:0000256" key="10">
    <source>
        <dbReference type="ARBA" id="ARBA00044041"/>
    </source>
</evidence>
<reference evidence="14 15" key="1">
    <citation type="journal article" date="2008" name="Int. J. Syst. Evol. Microbiol.">
        <title>Amphritea japonica sp. nov. and Amphritea balenae sp. nov., isolated from the sediment adjacent to sperm whale carcasses off Kagoshima, Japan.</title>
        <authorList>
            <person name="Miyazaki M."/>
            <person name="Nogi Y."/>
            <person name="Fujiwara Y."/>
            <person name="Kawato M."/>
            <person name="Nagahama T."/>
            <person name="Kubokawa K."/>
            <person name="Horikoshi K."/>
        </authorList>
    </citation>
    <scope>NUCLEOTIDE SEQUENCE [LARGE SCALE GENOMIC DNA]</scope>
    <source>
        <strain evidence="14 15">ATCC BAA-1530</strain>
    </source>
</reference>
<sequence length="333" mass="37129">MKVLIVKTSSMGDVIHTLPALTDATKAIPDIRFDWVVEEGFAEIPGWHFAVDNVIPVAIRRWRKNLWKTFLSGEWKQYRASLSESEYDLVIDAQGLLKSAMLVTRYSRGVSCGYDKSSAREALAARFYQRTFKVDKDQHAVERTRQLFAKALGYQVEGRGDFAIRNHFIQEKDTTSGYLVFLHSTTRFDKHWPEAYWLELIKKATEEGWKIKLPWGNPEERDRADRLALGNNAVEVLPKLNLAEVTTVLAGAAGCVSVDTGLSHMAAALDRPNVILFGSTDPGLVGGYGKDQLCLEAKVQPESDSLVEPAVFANLTPAIVWEALAAQCSQAKD</sequence>
<evidence type="ECO:0000256" key="9">
    <source>
        <dbReference type="ARBA" id="ARBA00043995"/>
    </source>
</evidence>
<dbReference type="PANTHER" id="PTHR30160:SF19">
    <property type="entry name" value="LIPOPOLYSACCHARIDE HEPTOSYLTRANSFERASE 1"/>
    <property type="match status" value="1"/>
</dbReference>
<comment type="pathway">
    <text evidence="2">Bacterial outer membrane biogenesis; LPS core biosynthesis.</text>
</comment>
<dbReference type="AlphaFoldDB" id="A0A7R6P924"/>
<comment type="catalytic activity">
    <reaction evidence="13">
        <text>an alpha-Kdo-(2-&gt;4)-alpha-Kdo-(2-&gt;6)-lipid A + ADP-L-glycero-beta-D-manno-heptose = an L-alpha-D-Hep-(1-&gt;5)-[alpha-Kdo-(2-&gt;4)]-alpha-Kdo-(2-&gt;6)-lipid A + ADP + H(+)</text>
        <dbReference type="Rhea" id="RHEA:74067"/>
        <dbReference type="ChEBI" id="CHEBI:15378"/>
        <dbReference type="ChEBI" id="CHEBI:61506"/>
        <dbReference type="ChEBI" id="CHEBI:176431"/>
        <dbReference type="ChEBI" id="CHEBI:193068"/>
        <dbReference type="ChEBI" id="CHEBI:456216"/>
        <dbReference type="EC" id="2.4.99.23"/>
    </reaction>
</comment>
<evidence type="ECO:0000256" key="13">
    <source>
        <dbReference type="ARBA" id="ARBA00049201"/>
    </source>
</evidence>
<dbReference type="EC" id="2.4.99.23" evidence="10"/>
<evidence type="ECO:0000256" key="5">
    <source>
        <dbReference type="ARBA" id="ARBA00022676"/>
    </source>
</evidence>
<dbReference type="InterPro" id="IPR011908">
    <property type="entry name" value="LipoPS_heptosylTferase-I"/>
</dbReference>
<accession>A0A7R6P924</accession>
<dbReference type="NCBIfam" id="TIGR02193">
    <property type="entry name" value="heptsyl_trn_I"/>
    <property type="match status" value="1"/>
</dbReference>
<evidence type="ECO:0000313" key="14">
    <source>
        <dbReference type="EMBL" id="BBB24801.1"/>
    </source>
</evidence>
<dbReference type="NCBIfam" id="NF008204">
    <property type="entry name" value="PRK10964.1"/>
    <property type="match status" value="1"/>
</dbReference>
<keyword evidence="5" id="KW-0328">Glycosyltransferase</keyword>
<evidence type="ECO:0000256" key="12">
    <source>
        <dbReference type="ARBA" id="ARBA00044330"/>
    </source>
</evidence>
<evidence type="ECO:0000256" key="4">
    <source>
        <dbReference type="ARBA" id="ARBA00022519"/>
    </source>
</evidence>
<dbReference type="SUPFAM" id="SSF53756">
    <property type="entry name" value="UDP-Glycosyltransferase/glycogen phosphorylase"/>
    <property type="match status" value="1"/>
</dbReference>
<dbReference type="InterPro" id="IPR051199">
    <property type="entry name" value="LPS_LOS_Heptosyltrfase"/>
</dbReference>
<evidence type="ECO:0000256" key="1">
    <source>
        <dbReference type="ARBA" id="ARBA00004515"/>
    </source>
</evidence>
<evidence type="ECO:0000256" key="3">
    <source>
        <dbReference type="ARBA" id="ARBA00022475"/>
    </source>
</evidence>
<comment type="subcellular location">
    <subcellularLocation>
        <location evidence="1">Cell inner membrane</location>
        <topology evidence="1">Peripheral membrane protein</topology>
        <orientation evidence="1">Cytoplasmic side</orientation>
    </subcellularLocation>
</comment>
<evidence type="ECO:0000313" key="15">
    <source>
        <dbReference type="Proteomes" id="UP000595663"/>
    </source>
</evidence>
<dbReference type="GO" id="GO:0008713">
    <property type="term" value="F:ADP-heptose-lipopolysaccharide heptosyltransferase activity"/>
    <property type="evidence" value="ECO:0007669"/>
    <property type="project" value="TreeGrafter"/>
</dbReference>
<dbReference type="EMBL" id="AP014545">
    <property type="protein sequence ID" value="BBB24801.1"/>
    <property type="molecule type" value="Genomic_DNA"/>
</dbReference>
<gene>
    <name evidence="14" type="primary">waaC</name>
    <name evidence="14" type="ORF">AMJAP_0202</name>
</gene>
<dbReference type="KEGG" id="ajp:AMJAP_0202"/>
<keyword evidence="4" id="KW-0997">Cell inner membrane</keyword>
<keyword evidence="15" id="KW-1185">Reference proteome</keyword>
<dbReference type="Pfam" id="PF01075">
    <property type="entry name" value="Glyco_transf_9"/>
    <property type="match status" value="1"/>
</dbReference>
<organism evidence="14 15">
    <name type="scientific">Amphritea japonica ATCC BAA-1530</name>
    <dbReference type="NCBI Taxonomy" id="1278309"/>
    <lineage>
        <taxon>Bacteria</taxon>
        <taxon>Pseudomonadati</taxon>
        <taxon>Pseudomonadota</taxon>
        <taxon>Gammaproteobacteria</taxon>
        <taxon>Oceanospirillales</taxon>
        <taxon>Oceanospirillaceae</taxon>
        <taxon>Amphritea</taxon>
    </lineage>
</organism>
<keyword evidence="8" id="KW-0472">Membrane</keyword>
<keyword evidence="3" id="KW-1003">Cell membrane</keyword>
<name>A0A7R6P924_9GAMM</name>
<evidence type="ECO:0000256" key="11">
    <source>
        <dbReference type="ARBA" id="ARBA00044190"/>
    </source>
</evidence>
<dbReference type="GO" id="GO:0009244">
    <property type="term" value="P:lipopolysaccharide core region biosynthetic process"/>
    <property type="evidence" value="ECO:0007669"/>
    <property type="project" value="InterPro"/>
</dbReference>
<evidence type="ECO:0000256" key="6">
    <source>
        <dbReference type="ARBA" id="ARBA00022679"/>
    </source>
</evidence>
<dbReference type="CDD" id="cd03789">
    <property type="entry name" value="GT9_LPS_heptosyltransferase"/>
    <property type="match status" value="1"/>
</dbReference>
<dbReference type="GO" id="GO:0005886">
    <property type="term" value="C:plasma membrane"/>
    <property type="evidence" value="ECO:0007669"/>
    <property type="project" value="UniProtKB-SubCell"/>
</dbReference>
<dbReference type="RefSeq" id="WP_019621027.1">
    <property type="nucleotide sequence ID" value="NZ_AP014545.1"/>
</dbReference>
<dbReference type="OrthoDB" id="9767552at2"/>
<dbReference type="PANTHER" id="PTHR30160">
    <property type="entry name" value="TETRAACYLDISACCHARIDE 4'-KINASE-RELATED"/>
    <property type="match status" value="1"/>
</dbReference>
<dbReference type="GO" id="GO:0005829">
    <property type="term" value="C:cytosol"/>
    <property type="evidence" value="ECO:0007669"/>
    <property type="project" value="TreeGrafter"/>
</dbReference>
<dbReference type="FunFam" id="3.40.50.2000:FF:000106">
    <property type="entry name" value="Lipopolysaccharide heptosyltransferase 1"/>
    <property type="match status" value="1"/>
</dbReference>
<dbReference type="Proteomes" id="UP000595663">
    <property type="component" value="Chromosome"/>
</dbReference>
<keyword evidence="7" id="KW-0448">Lipopolysaccharide biosynthesis</keyword>
<comment type="similarity">
    <text evidence="9">Belongs to the glycosyltransferase 9 family.</text>
</comment>
<protein>
    <recommendedName>
        <fullName evidence="11">Lipopolysaccharide heptosyltransferase 1</fullName>
        <ecNumber evidence="10">2.4.99.23</ecNumber>
    </recommendedName>
    <alternativeName>
        <fullName evidence="12">ADP-heptose:lipopolysaccharide heptosyltransferase I</fullName>
    </alternativeName>
</protein>
<dbReference type="InterPro" id="IPR002201">
    <property type="entry name" value="Glyco_trans_9"/>
</dbReference>
<evidence type="ECO:0000256" key="2">
    <source>
        <dbReference type="ARBA" id="ARBA00004713"/>
    </source>
</evidence>
<proteinExistence type="inferred from homology"/>
<evidence type="ECO:0000256" key="8">
    <source>
        <dbReference type="ARBA" id="ARBA00023136"/>
    </source>
</evidence>
<keyword evidence="6 14" id="KW-0808">Transferase</keyword>
<dbReference type="Gene3D" id="3.40.50.2000">
    <property type="entry name" value="Glycogen Phosphorylase B"/>
    <property type="match status" value="2"/>
</dbReference>